<feature type="compositionally biased region" description="Acidic residues" evidence="5">
    <location>
        <begin position="28"/>
        <end position="42"/>
    </location>
</feature>
<feature type="compositionally biased region" description="Gly residues" evidence="5">
    <location>
        <begin position="186"/>
        <end position="195"/>
    </location>
</feature>
<feature type="region of interest" description="Disordered" evidence="5">
    <location>
        <begin position="495"/>
        <end position="595"/>
    </location>
</feature>
<evidence type="ECO:0000256" key="4">
    <source>
        <dbReference type="PROSITE-ProRule" id="PRU00723"/>
    </source>
</evidence>
<feature type="zinc finger region" description="C3H1-type" evidence="4">
    <location>
        <begin position="673"/>
        <end position="699"/>
    </location>
</feature>
<evidence type="ECO:0000256" key="2">
    <source>
        <dbReference type="ARBA" id="ARBA00022771"/>
    </source>
</evidence>
<dbReference type="GO" id="GO:0008270">
    <property type="term" value="F:zinc ion binding"/>
    <property type="evidence" value="ECO:0007669"/>
    <property type="project" value="UniProtKB-KW"/>
</dbReference>
<keyword evidence="2 4" id="KW-0863">Zinc-finger</keyword>
<reference evidence="7" key="1">
    <citation type="submission" date="2021-01" db="EMBL/GenBank/DDBJ databases">
        <authorList>
            <person name="Corre E."/>
            <person name="Pelletier E."/>
            <person name="Niang G."/>
            <person name="Scheremetjew M."/>
            <person name="Finn R."/>
            <person name="Kale V."/>
            <person name="Holt S."/>
            <person name="Cochrane G."/>
            <person name="Meng A."/>
            <person name="Brown T."/>
            <person name="Cohen L."/>
        </authorList>
    </citation>
    <scope>NUCLEOTIDE SEQUENCE</scope>
    <source>
        <strain evidence="7">CCMP3105</strain>
    </source>
</reference>
<gene>
    <name evidence="7" type="ORF">AMON00008_LOCUS58315</name>
</gene>
<evidence type="ECO:0000313" key="7">
    <source>
        <dbReference type="EMBL" id="CAE4658698.1"/>
    </source>
</evidence>
<dbReference type="AlphaFoldDB" id="A0A7S4VYC9"/>
<name>A0A7S4VYC9_9DINO</name>
<dbReference type="InterPro" id="IPR041367">
    <property type="entry name" value="Znf-CCCH_4"/>
</dbReference>
<sequence>MFGRKAILHTSRAGKRKWQLEQEKADLDDSESEAGSSDEEERGSDGEQKTPAADGPRKLPADNGANTGRGGLRADLSGAEGAPAAEEREEDAPGELRAGPQQRPAGAWPEEARGEAQPGAPQQRPQEARQEGAEEEDSEEGDEDAGGDGGQKRKRFAWMDSEDEVSEGEDEEAGAEGRSAARGVAAAGGGPGAGAGAPPAAVAAAPPGGAPPAEAAPFPPLPPSSLAGLSASLPPMPAAQAPLLSSGTRPGMLRPPMRPPPVLPPGVRLPKLTQEHLALMAQISVSRSIDDMWDLIDRHLDMFAAAHAATSLYRLSLLSSSGGSSLDLRLEKHSAFMKLSDRVDELLATAEGRASFLPADLAMVASSLAKVVHAPAKEGPLGRIFADVADEVETRISVEPAAFTPPMLGDLAWGVAKSDATVNGVAKAVISPANKRFFGAVIEAALPRLPEMACQDLANLAVAYADATREDADGLLRGIFDQTTQRLSYHPPPANALFSASAMPGQPATTLPPAGSPPRPVLPPPPPAVVLQAGAPGGTLPATPGPPPVPSPAAARDPAEAAEVQEGGSAVGADEKARQAVQAAPEKDKPPHWQQSGQWKFTGAQISEIASAVSKHINLYEPDLFDLVAKQFLQRLQELTTDQLRKLRDAFDIVRHDRDFEFLRTMKMVLKQREVRRTCKAYRLGNCKFGDRCVYSHDD</sequence>
<evidence type="ECO:0000256" key="5">
    <source>
        <dbReference type="SAM" id="MobiDB-lite"/>
    </source>
</evidence>
<feature type="compositionally biased region" description="Low complexity" evidence="5">
    <location>
        <begin position="176"/>
        <end position="185"/>
    </location>
</feature>
<feature type="compositionally biased region" description="Acidic residues" evidence="5">
    <location>
        <begin position="133"/>
        <end position="146"/>
    </location>
</feature>
<dbReference type="EMBL" id="HBNR01081549">
    <property type="protein sequence ID" value="CAE4658698.1"/>
    <property type="molecule type" value="Transcribed_RNA"/>
</dbReference>
<feature type="region of interest" description="Disordered" evidence="5">
    <location>
        <begin position="1"/>
        <end position="258"/>
    </location>
</feature>
<feature type="compositionally biased region" description="Low complexity" evidence="5">
    <location>
        <begin position="529"/>
        <end position="542"/>
    </location>
</feature>
<feature type="domain" description="C3H1-type" evidence="6">
    <location>
        <begin position="673"/>
        <end position="699"/>
    </location>
</feature>
<evidence type="ECO:0000256" key="3">
    <source>
        <dbReference type="ARBA" id="ARBA00022833"/>
    </source>
</evidence>
<keyword evidence="3 4" id="KW-0862">Zinc</keyword>
<feature type="compositionally biased region" description="Basic and acidic residues" evidence="5">
    <location>
        <begin position="18"/>
        <end position="27"/>
    </location>
</feature>
<feature type="compositionally biased region" description="Low complexity" evidence="5">
    <location>
        <begin position="224"/>
        <end position="255"/>
    </location>
</feature>
<feature type="compositionally biased region" description="Low complexity" evidence="5">
    <location>
        <begin position="115"/>
        <end position="125"/>
    </location>
</feature>
<feature type="compositionally biased region" description="Pro residues" evidence="5">
    <location>
        <begin position="514"/>
        <end position="528"/>
    </location>
</feature>
<feature type="compositionally biased region" description="Low complexity" evidence="5">
    <location>
        <begin position="196"/>
        <end position="216"/>
    </location>
</feature>
<keyword evidence="1 4" id="KW-0479">Metal-binding</keyword>
<proteinExistence type="predicted"/>
<protein>
    <recommendedName>
        <fullName evidence="6">C3H1-type domain-containing protein</fullName>
    </recommendedName>
</protein>
<dbReference type="PROSITE" id="PS50103">
    <property type="entry name" value="ZF_C3H1"/>
    <property type="match status" value="1"/>
</dbReference>
<dbReference type="SMART" id="SM00356">
    <property type="entry name" value="ZnF_C3H1"/>
    <property type="match status" value="1"/>
</dbReference>
<evidence type="ECO:0000256" key="1">
    <source>
        <dbReference type="ARBA" id="ARBA00022723"/>
    </source>
</evidence>
<dbReference type="Pfam" id="PF18044">
    <property type="entry name" value="zf-CCCH_4"/>
    <property type="match status" value="1"/>
</dbReference>
<dbReference type="InterPro" id="IPR000571">
    <property type="entry name" value="Znf_CCCH"/>
</dbReference>
<evidence type="ECO:0000259" key="6">
    <source>
        <dbReference type="PROSITE" id="PS50103"/>
    </source>
</evidence>
<organism evidence="7">
    <name type="scientific">Alexandrium monilatum</name>
    <dbReference type="NCBI Taxonomy" id="311494"/>
    <lineage>
        <taxon>Eukaryota</taxon>
        <taxon>Sar</taxon>
        <taxon>Alveolata</taxon>
        <taxon>Dinophyceae</taxon>
        <taxon>Gonyaulacales</taxon>
        <taxon>Pyrocystaceae</taxon>
        <taxon>Alexandrium</taxon>
    </lineage>
</organism>
<feature type="compositionally biased region" description="Acidic residues" evidence="5">
    <location>
        <begin position="160"/>
        <end position="174"/>
    </location>
</feature>
<accession>A0A7S4VYC9</accession>